<dbReference type="SMART" id="SM00347">
    <property type="entry name" value="HTH_MARR"/>
    <property type="match status" value="1"/>
</dbReference>
<proteinExistence type="predicted"/>
<dbReference type="EMBL" id="JAZGJQ010000004">
    <property type="protein sequence ID" value="MEE6147411.1"/>
    <property type="molecule type" value="Genomic_DNA"/>
</dbReference>
<keyword evidence="2" id="KW-0808">Transferase</keyword>
<keyword evidence="3" id="KW-1185">Reference proteome</keyword>
<dbReference type="Gene3D" id="1.10.10.10">
    <property type="entry name" value="Winged helix-like DNA-binding domain superfamily/Winged helix DNA-binding domain"/>
    <property type="match status" value="1"/>
</dbReference>
<dbReference type="InterPro" id="IPR036388">
    <property type="entry name" value="WH-like_DNA-bd_sf"/>
</dbReference>
<gene>
    <name evidence="2" type="ORF">VXJ25_05320</name>
</gene>
<dbReference type="InterPro" id="IPR029044">
    <property type="entry name" value="Nucleotide-diphossugar_trans"/>
</dbReference>
<evidence type="ECO:0000313" key="3">
    <source>
        <dbReference type="Proteomes" id="UP001332931"/>
    </source>
</evidence>
<protein>
    <submittedName>
        <fullName evidence="2">Glycosyltransferase</fullName>
        <ecNumber evidence="2">2.4.-.-</ecNumber>
    </submittedName>
</protein>
<sequence length="448" mass="50453">MPKVTIIVPVYNAEKVVGRCIDSILAQDFSDFELIAVDDGSDDSSGRILDDYAAHDPRVRAIHQGNGGVSRARNRALDEARGDYVQFLDADDWISPEATRLLVHAMEDYDVDMVICDFYRVVGTRVAPKGDIDFDRPVSREEYAELMMRNPADFYYGVLWNKLFRRSILEEHHLRMDPDISWSEDFIFNMEYVLRCRSIYPLGVPLYYYVKTEGSLVSQGTFASTVQMKLNVIQYYRDFYKKVYDKDEYTVRKPEIYAFMLQFAGDGGATPGLPGTKRLGKERMTVHVGQTMANSAVADAFFADKLLERYLDTVATQFGLSLADARALAFVTITDGCTKAELAEYLDTNTVSLSAQLTRLSRKGLVDTIVEREPHTVSPTAATDASQESRRVVHVVLGEKAAPVEEAIRTSLADYDAARFAGISEEDVRAWREVSARIAANERELLAR</sequence>
<keyword evidence="2" id="KW-0328">Glycosyltransferase</keyword>
<feature type="domain" description="HTH marR-type" evidence="1">
    <location>
        <begin position="293"/>
        <end position="440"/>
    </location>
</feature>
<dbReference type="SUPFAM" id="SSF53448">
    <property type="entry name" value="Nucleotide-diphospho-sugar transferases"/>
    <property type="match status" value="1"/>
</dbReference>
<dbReference type="SUPFAM" id="SSF46785">
    <property type="entry name" value="Winged helix' DNA-binding domain"/>
    <property type="match status" value="1"/>
</dbReference>
<dbReference type="EC" id="2.4.-.-" evidence="2"/>
<dbReference type="InterPro" id="IPR036390">
    <property type="entry name" value="WH_DNA-bd_sf"/>
</dbReference>
<dbReference type="CDD" id="cd00761">
    <property type="entry name" value="Glyco_tranf_GTA_type"/>
    <property type="match status" value="1"/>
</dbReference>
<comment type="caution">
    <text evidence="2">The sequence shown here is derived from an EMBL/GenBank/DDBJ whole genome shotgun (WGS) entry which is preliminary data.</text>
</comment>
<dbReference type="RefSeq" id="WP_330958176.1">
    <property type="nucleotide sequence ID" value="NZ_JAZGJQ010000004.1"/>
</dbReference>
<organism evidence="2 3">
    <name type="scientific">Olsenella absiana</name>
    <dbReference type="NCBI Taxonomy" id="3115222"/>
    <lineage>
        <taxon>Bacteria</taxon>
        <taxon>Bacillati</taxon>
        <taxon>Actinomycetota</taxon>
        <taxon>Coriobacteriia</taxon>
        <taxon>Coriobacteriales</taxon>
        <taxon>Atopobiaceae</taxon>
        <taxon>Olsenella</taxon>
    </lineage>
</organism>
<evidence type="ECO:0000313" key="2">
    <source>
        <dbReference type="EMBL" id="MEE6147411.1"/>
    </source>
</evidence>
<dbReference type="Pfam" id="PF00535">
    <property type="entry name" value="Glycos_transf_2"/>
    <property type="match status" value="1"/>
</dbReference>
<dbReference type="GO" id="GO:0016757">
    <property type="term" value="F:glycosyltransferase activity"/>
    <property type="evidence" value="ECO:0007669"/>
    <property type="project" value="UniProtKB-KW"/>
</dbReference>
<dbReference type="Gene3D" id="3.90.550.10">
    <property type="entry name" value="Spore Coat Polysaccharide Biosynthesis Protein SpsA, Chain A"/>
    <property type="match status" value="1"/>
</dbReference>
<name>A0ABU7R9X9_9ACTN</name>
<dbReference type="PANTHER" id="PTHR22916">
    <property type="entry name" value="GLYCOSYLTRANSFERASE"/>
    <property type="match status" value="1"/>
</dbReference>
<dbReference type="Proteomes" id="UP001332931">
    <property type="component" value="Unassembled WGS sequence"/>
</dbReference>
<reference evidence="2 3" key="1">
    <citation type="submission" date="2024-01" db="EMBL/GenBank/DDBJ databases">
        <title>Description of Olsenella sp. nov., isolated from pig feces.</title>
        <authorList>
            <person name="Chang Y.-H."/>
        </authorList>
    </citation>
    <scope>NUCLEOTIDE SEQUENCE [LARGE SCALE GENOMIC DNA]</scope>
    <source>
        <strain evidence="2 3">YH-ols2223</strain>
    </source>
</reference>
<accession>A0ABU7R9X9</accession>
<dbReference type="PROSITE" id="PS50995">
    <property type="entry name" value="HTH_MARR_2"/>
    <property type="match status" value="1"/>
</dbReference>
<evidence type="ECO:0000259" key="1">
    <source>
        <dbReference type="PROSITE" id="PS50995"/>
    </source>
</evidence>
<dbReference type="Pfam" id="PF12802">
    <property type="entry name" value="MarR_2"/>
    <property type="match status" value="1"/>
</dbReference>
<dbReference type="InterPro" id="IPR000835">
    <property type="entry name" value="HTH_MarR-typ"/>
</dbReference>
<dbReference type="InterPro" id="IPR001173">
    <property type="entry name" value="Glyco_trans_2-like"/>
</dbReference>
<dbReference type="PANTHER" id="PTHR22916:SF3">
    <property type="entry name" value="UDP-GLCNAC:BETAGAL BETA-1,3-N-ACETYLGLUCOSAMINYLTRANSFERASE-LIKE PROTEIN 1"/>
    <property type="match status" value="1"/>
</dbReference>